<dbReference type="InterPro" id="IPR043129">
    <property type="entry name" value="ATPase_NBD"/>
</dbReference>
<keyword evidence="2 4" id="KW-0808">Transferase</keyword>
<dbReference type="SUPFAM" id="SSF53067">
    <property type="entry name" value="Actin-like ATPase domain"/>
    <property type="match status" value="1"/>
</dbReference>
<dbReference type="HOGENOM" id="CLU_2287907_0_0_9"/>
<accession>U6F5A5</accession>
<dbReference type="AlphaFoldDB" id="U6F5A5"/>
<dbReference type="EMBL" id="CBUK010000143">
    <property type="protein sequence ID" value="CDI59111.1"/>
    <property type="molecule type" value="Genomic_DNA"/>
</dbReference>
<evidence type="ECO:0000313" key="5">
    <source>
        <dbReference type="Proteomes" id="UP000017248"/>
    </source>
</evidence>
<dbReference type="EC" id="2.7.1.30" evidence="4"/>
<organism evidence="4 5">
    <name type="scientific">Lactobacillus helveticus CIRM-BIA 951</name>
    <dbReference type="NCBI Taxonomy" id="1226334"/>
    <lineage>
        <taxon>Bacteria</taxon>
        <taxon>Bacillati</taxon>
        <taxon>Bacillota</taxon>
        <taxon>Bacilli</taxon>
        <taxon>Lactobacillales</taxon>
        <taxon>Lactobacillaceae</taxon>
        <taxon>Lactobacillus</taxon>
    </lineage>
</organism>
<comment type="similarity">
    <text evidence="1">Belongs to the FGGY kinase family.</text>
</comment>
<dbReference type="PANTHER" id="PTHR10196">
    <property type="entry name" value="SUGAR KINASE"/>
    <property type="match status" value="1"/>
</dbReference>
<evidence type="ECO:0000313" key="4">
    <source>
        <dbReference type="EMBL" id="CDI59111.1"/>
    </source>
</evidence>
<evidence type="ECO:0000256" key="1">
    <source>
        <dbReference type="ARBA" id="ARBA00009156"/>
    </source>
</evidence>
<reference evidence="4" key="1">
    <citation type="submission" date="2013-09" db="EMBL/GenBank/DDBJ databases">
        <title>Draft Genome Sequence of five Lactobacillus helveticus strains CIRM-BIA 101T, 103, 104, 951 and 953 isolated from milk product.</title>
        <authorList>
            <person name="Valence F."/>
            <person name="Chuat V."/>
            <person name="Ma L."/>
            <person name="Creno S."/>
            <person name="Falentin H."/>
            <person name="Lortal S."/>
            <person name="Bizet C."/>
            <person name="Clermont D."/>
            <person name="Loux V."/>
            <person name="Bouchier C."/>
            <person name="Cousin S."/>
        </authorList>
    </citation>
    <scope>NUCLEOTIDE SEQUENCE [LARGE SCALE GENOMIC DNA]</scope>
    <source>
        <strain evidence="4">CIRM-BIA 951</strain>
    </source>
</reference>
<keyword evidence="3 4" id="KW-0418">Kinase</keyword>
<proteinExistence type="inferred from homology"/>
<evidence type="ECO:0000256" key="2">
    <source>
        <dbReference type="ARBA" id="ARBA00022679"/>
    </source>
</evidence>
<sequence length="101" mass="11088">MNTGEKPTDSNNNLLTTIGYGINGKITYALEGSIFVAGSAIQWLCDSMKLIKHAPDSEQAAYESTSENEVYVVPAFTGLGCTLLGCGSTRINFWRYTWNNR</sequence>
<name>U6F5A5_LACHE</name>
<dbReference type="GO" id="GO:0004370">
    <property type="term" value="F:glycerol kinase activity"/>
    <property type="evidence" value="ECO:0007669"/>
    <property type="project" value="UniProtKB-EC"/>
</dbReference>
<gene>
    <name evidence="4" type="ORF">LHCIRMBIA951_01849</name>
</gene>
<evidence type="ECO:0000256" key="3">
    <source>
        <dbReference type="ARBA" id="ARBA00022777"/>
    </source>
</evidence>
<dbReference type="Proteomes" id="UP000017248">
    <property type="component" value="Unassembled WGS sequence"/>
</dbReference>
<protein>
    <submittedName>
        <fullName evidence="4">Glycerol kinase</fullName>
        <ecNumber evidence="4">2.7.1.30</ecNumber>
    </submittedName>
</protein>
<comment type="caution">
    <text evidence="4">The sequence shown here is derived from an EMBL/GenBank/DDBJ whole genome shotgun (WGS) entry which is preliminary data.</text>
</comment>
<dbReference type="PANTHER" id="PTHR10196:SF69">
    <property type="entry name" value="GLYCEROL KINASE"/>
    <property type="match status" value="1"/>
</dbReference>
<dbReference type="GO" id="GO:0005829">
    <property type="term" value="C:cytosol"/>
    <property type="evidence" value="ECO:0007669"/>
    <property type="project" value="TreeGrafter"/>
</dbReference>
<dbReference type="Gene3D" id="3.30.420.40">
    <property type="match status" value="1"/>
</dbReference>
<dbReference type="GO" id="GO:0019563">
    <property type="term" value="P:glycerol catabolic process"/>
    <property type="evidence" value="ECO:0007669"/>
    <property type="project" value="TreeGrafter"/>
</dbReference>
<keyword evidence="5" id="KW-1185">Reference proteome</keyword>